<dbReference type="Pfam" id="PF00528">
    <property type="entry name" value="BPD_transp_1"/>
    <property type="match status" value="1"/>
</dbReference>
<feature type="transmembrane region" description="Helical" evidence="7">
    <location>
        <begin position="90"/>
        <end position="111"/>
    </location>
</feature>
<dbReference type="InterPro" id="IPR051393">
    <property type="entry name" value="ABC_transporter_permease"/>
</dbReference>
<feature type="transmembrane region" description="Helical" evidence="7">
    <location>
        <begin position="285"/>
        <end position="304"/>
    </location>
</feature>
<dbReference type="EMBL" id="JAUHQA010000001">
    <property type="protein sequence ID" value="MDN4481154.1"/>
    <property type="molecule type" value="Genomic_DNA"/>
</dbReference>
<keyword evidence="10" id="KW-1185">Reference proteome</keyword>
<comment type="similarity">
    <text evidence="7">Belongs to the binding-protein-dependent transport system permease family.</text>
</comment>
<feature type="domain" description="ABC transmembrane type-1" evidence="8">
    <location>
        <begin position="86"/>
        <end position="301"/>
    </location>
</feature>
<dbReference type="InterPro" id="IPR000515">
    <property type="entry name" value="MetI-like"/>
</dbReference>
<keyword evidence="4 7" id="KW-0812">Transmembrane</keyword>
<comment type="caution">
    <text evidence="9">The sequence shown here is derived from an EMBL/GenBank/DDBJ whole genome shotgun (WGS) entry which is preliminary data.</text>
</comment>
<keyword evidence="2 7" id="KW-0813">Transport</keyword>
<protein>
    <submittedName>
        <fullName evidence="9">Sugar ABC transporter permease</fullName>
    </submittedName>
</protein>
<dbReference type="RefSeq" id="WP_301142682.1">
    <property type="nucleotide sequence ID" value="NZ_JAUHQA010000001.1"/>
</dbReference>
<accession>A0ABT8GI91</accession>
<dbReference type="CDD" id="cd06261">
    <property type="entry name" value="TM_PBP2"/>
    <property type="match status" value="1"/>
</dbReference>
<dbReference type="Gene3D" id="1.10.3720.10">
    <property type="entry name" value="MetI-like"/>
    <property type="match status" value="1"/>
</dbReference>
<evidence type="ECO:0000256" key="6">
    <source>
        <dbReference type="ARBA" id="ARBA00023136"/>
    </source>
</evidence>
<keyword evidence="3" id="KW-1003">Cell membrane</keyword>
<proteinExistence type="inferred from homology"/>
<gene>
    <name evidence="9" type="ORF">QQX02_09490</name>
</gene>
<sequence length="317" mass="35884">MASTHVDAPAQKYTLRQRLGRLDVKASPYLYIAPFFLVFGIFGLFPIAYTAVISLMDWDTIRNSGEFIGFGNFEYVLNDRKFWIAIRNTFSIFALSTIPQLIIATFIAAMLDHHLKARTFWRMSVLLPYVVMPVAVALIFSQLFADEYGIFNQWLGMIGIDAVQWHKDPLASHWAIATMVNFRWTGYNALILLAAMQAVPRELYEASAIDGAGKLRRFFSITLPQIRPTAIFVIITSTIGGLQIFDEPRMYDTTGNGGADQQWLTVALHMYNTGWGELNFGRASAIAWLLFLLIVVFGLLNFWLTRRLVSSDNTKGK</sequence>
<dbReference type="PROSITE" id="PS50928">
    <property type="entry name" value="ABC_TM1"/>
    <property type="match status" value="1"/>
</dbReference>
<keyword evidence="5 7" id="KW-1133">Transmembrane helix</keyword>
<name>A0ABT8GI91_9MICO</name>
<evidence type="ECO:0000256" key="7">
    <source>
        <dbReference type="RuleBase" id="RU363032"/>
    </source>
</evidence>
<evidence type="ECO:0000256" key="4">
    <source>
        <dbReference type="ARBA" id="ARBA00022692"/>
    </source>
</evidence>
<dbReference type="SUPFAM" id="SSF161098">
    <property type="entry name" value="MetI-like"/>
    <property type="match status" value="1"/>
</dbReference>
<dbReference type="InterPro" id="IPR035906">
    <property type="entry name" value="MetI-like_sf"/>
</dbReference>
<evidence type="ECO:0000256" key="1">
    <source>
        <dbReference type="ARBA" id="ARBA00004651"/>
    </source>
</evidence>
<feature type="transmembrane region" description="Helical" evidence="7">
    <location>
        <begin position="226"/>
        <end position="245"/>
    </location>
</feature>
<evidence type="ECO:0000259" key="8">
    <source>
        <dbReference type="PROSITE" id="PS50928"/>
    </source>
</evidence>
<dbReference type="PANTHER" id="PTHR30193">
    <property type="entry name" value="ABC TRANSPORTER PERMEASE PROTEIN"/>
    <property type="match status" value="1"/>
</dbReference>
<feature type="transmembrane region" description="Helical" evidence="7">
    <location>
        <begin position="29"/>
        <end position="52"/>
    </location>
</feature>
<evidence type="ECO:0000256" key="3">
    <source>
        <dbReference type="ARBA" id="ARBA00022475"/>
    </source>
</evidence>
<evidence type="ECO:0000256" key="2">
    <source>
        <dbReference type="ARBA" id="ARBA00022448"/>
    </source>
</evidence>
<comment type="subcellular location">
    <subcellularLocation>
        <location evidence="1 7">Cell membrane</location>
        <topology evidence="1 7">Multi-pass membrane protein</topology>
    </subcellularLocation>
</comment>
<reference evidence="9" key="1">
    <citation type="submission" date="2023-06" db="EMBL/GenBank/DDBJ databases">
        <title>Egi l300058.</title>
        <authorList>
            <person name="Gao L."/>
            <person name="Fang B.-Z."/>
            <person name="Li W.-J."/>
        </authorList>
    </citation>
    <scope>NUCLEOTIDE SEQUENCE</scope>
    <source>
        <strain evidence="9">EGI L300058</strain>
    </source>
</reference>
<evidence type="ECO:0000313" key="10">
    <source>
        <dbReference type="Proteomes" id="UP001172708"/>
    </source>
</evidence>
<evidence type="ECO:0000313" key="9">
    <source>
        <dbReference type="EMBL" id="MDN4481154.1"/>
    </source>
</evidence>
<keyword evidence="6 7" id="KW-0472">Membrane</keyword>
<organism evidence="9 10">
    <name type="scientific">Demequina muriae</name>
    <dbReference type="NCBI Taxonomy" id="3051664"/>
    <lineage>
        <taxon>Bacteria</taxon>
        <taxon>Bacillati</taxon>
        <taxon>Actinomycetota</taxon>
        <taxon>Actinomycetes</taxon>
        <taxon>Micrococcales</taxon>
        <taxon>Demequinaceae</taxon>
        <taxon>Demequina</taxon>
    </lineage>
</organism>
<dbReference type="Proteomes" id="UP001172708">
    <property type="component" value="Unassembled WGS sequence"/>
</dbReference>
<dbReference type="PANTHER" id="PTHR30193:SF37">
    <property type="entry name" value="INNER MEMBRANE ABC TRANSPORTER PERMEASE PROTEIN YCJO"/>
    <property type="match status" value="1"/>
</dbReference>
<feature type="transmembrane region" description="Helical" evidence="7">
    <location>
        <begin position="123"/>
        <end position="145"/>
    </location>
</feature>
<evidence type="ECO:0000256" key="5">
    <source>
        <dbReference type="ARBA" id="ARBA00022989"/>
    </source>
</evidence>